<evidence type="ECO:0000313" key="3">
    <source>
        <dbReference type="Proteomes" id="UP001428290"/>
    </source>
</evidence>
<organism evidence="2 3">
    <name type="scientific">Herpetosiphon gulosus</name>
    <dbReference type="NCBI Taxonomy" id="1973496"/>
    <lineage>
        <taxon>Bacteria</taxon>
        <taxon>Bacillati</taxon>
        <taxon>Chloroflexota</taxon>
        <taxon>Chloroflexia</taxon>
        <taxon>Herpetosiphonales</taxon>
        <taxon>Herpetosiphonaceae</taxon>
        <taxon>Herpetosiphon</taxon>
    </lineage>
</organism>
<dbReference type="SUPFAM" id="SSF47413">
    <property type="entry name" value="lambda repressor-like DNA-binding domains"/>
    <property type="match status" value="1"/>
</dbReference>
<dbReference type="Pfam" id="PF13443">
    <property type="entry name" value="HTH_26"/>
    <property type="match status" value="1"/>
</dbReference>
<dbReference type="InterPro" id="IPR001387">
    <property type="entry name" value="Cro/C1-type_HTH"/>
</dbReference>
<name>A0ABP9X5S7_9CHLR</name>
<comment type="caution">
    <text evidence="2">The sequence shown here is derived from an EMBL/GenBank/DDBJ whole genome shotgun (WGS) entry which is preliminary data.</text>
</comment>
<evidence type="ECO:0000259" key="1">
    <source>
        <dbReference type="PROSITE" id="PS50943"/>
    </source>
</evidence>
<sequence>MQRIRVVLREVAQQKGFNITSLADAAKVNPETVRKLWHDESKRIDRENLEKIANALQVSPLMLLSVGGKE</sequence>
<accession>A0ABP9X5S7</accession>
<dbReference type="PROSITE" id="PS50943">
    <property type="entry name" value="HTH_CROC1"/>
    <property type="match status" value="1"/>
</dbReference>
<dbReference type="EMBL" id="BAABRU010000023">
    <property type="protein sequence ID" value="GAA5530760.1"/>
    <property type="molecule type" value="Genomic_DNA"/>
</dbReference>
<dbReference type="SMART" id="SM00530">
    <property type="entry name" value="HTH_XRE"/>
    <property type="match status" value="1"/>
</dbReference>
<dbReference type="InterPro" id="IPR010982">
    <property type="entry name" value="Lambda_DNA-bd_dom_sf"/>
</dbReference>
<proteinExistence type="predicted"/>
<dbReference type="Gene3D" id="1.10.260.40">
    <property type="entry name" value="lambda repressor-like DNA-binding domains"/>
    <property type="match status" value="1"/>
</dbReference>
<dbReference type="RefSeq" id="WP_041304953.1">
    <property type="nucleotide sequence ID" value="NZ_BAABRU010000023.1"/>
</dbReference>
<protein>
    <recommendedName>
        <fullName evidence="1">HTH cro/C1-type domain-containing protein</fullName>
    </recommendedName>
</protein>
<dbReference type="Proteomes" id="UP001428290">
    <property type="component" value="Unassembled WGS sequence"/>
</dbReference>
<feature type="domain" description="HTH cro/C1-type" evidence="1">
    <location>
        <begin position="8"/>
        <end position="63"/>
    </location>
</feature>
<evidence type="ECO:0000313" key="2">
    <source>
        <dbReference type="EMBL" id="GAA5530760.1"/>
    </source>
</evidence>
<keyword evidence="3" id="KW-1185">Reference proteome</keyword>
<reference evidence="2 3" key="1">
    <citation type="submission" date="2024-02" db="EMBL/GenBank/DDBJ databases">
        <title>Herpetosiphon gulosus NBRC 112829.</title>
        <authorList>
            <person name="Ichikawa N."/>
            <person name="Katano-Makiyama Y."/>
            <person name="Hidaka K."/>
        </authorList>
    </citation>
    <scope>NUCLEOTIDE SEQUENCE [LARGE SCALE GENOMIC DNA]</scope>
    <source>
        <strain evidence="2 3">NBRC 112829</strain>
    </source>
</reference>
<dbReference type="CDD" id="cd00093">
    <property type="entry name" value="HTH_XRE"/>
    <property type="match status" value="1"/>
</dbReference>
<gene>
    <name evidence="2" type="ORF">Hgul01_04583</name>
</gene>